<evidence type="ECO:0000256" key="10">
    <source>
        <dbReference type="ARBA" id="ARBA00067674"/>
    </source>
</evidence>
<dbReference type="Gene3D" id="1.10.10.490">
    <property type="entry name" value="Beta-catenin-interacting ICAT"/>
    <property type="match status" value="1"/>
</dbReference>
<keyword evidence="5" id="KW-0597">Phosphoprotein</keyword>
<dbReference type="Proteomes" id="UP001488838">
    <property type="component" value="Unassembled WGS sequence"/>
</dbReference>
<keyword evidence="14" id="KW-1185">Reference proteome</keyword>
<dbReference type="FunFam" id="1.10.10.490:FF:000001">
    <property type="entry name" value="beta-catenin-interacting protein 1"/>
    <property type="match status" value="1"/>
</dbReference>
<dbReference type="EMBL" id="JBBHLL010000181">
    <property type="protein sequence ID" value="KAK7811099.1"/>
    <property type="molecule type" value="Genomic_DNA"/>
</dbReference>
<dbReference type="InterPro" id="IPR036911">
    <property type="entry name" value="ICAT_sf"/>
</dbReference>
<dbReference type="PANTHER" id="PTHR47142">
    <property type="entry name" value="BETA-CATENIN-INTERACTING PROTEIN 1"/>
    <property type="match status" value="1"/>
</dbReference>
<sequence length="128" mass="13759">MNREGAPGKSPEEMYIQQKVRVLLMLRKMGSNLTASEEEFLRTYAGVVSSQLSRLPQHSIDQGYLSDPWQVQAGAATRAECACCVEEHIGLPGYPTCCGLSPDTGSASLALVLDVAQSARQKSPGDLC</sequence>
<reference evidence="13 14" key="1">
    <citation type="journal article" date="2023" name="bioRxiv">
        <title>Conserved and derived expression patterns and positive selection on dental genes reveal complex evolutionary context of ever-growing rodent molars.</title>
        <authorList>
            <person name="Calamari Z.T."/>
            <person name="Song A."/>
            <person name="Cohen E."/>
            <person name="Akter M."/>
            <person name="Roy R.D."/>
            <person name="Hallikas O."/>
            <person name="Christensen M.M."/>
            <person name="Li P."/>
            <person name="Marangoni P."/>
            <person name="Jernvall J."/>
            <person name="Klein O.D."/>
        </authorList>
    </citation>
    <scope>NUCLEOTIDE SEQUENCE [LARGE SCALE GENOMIC DNA]</scope>
    <source>
        <strain evidence="13">V071</strain>
    </source>
</reference>
<dbReference type="PANTHER" id="PTHR47142:SF1">
    <property type="entry name" value="BETA-CATENIN-INTERACTING PROTEIN 1"/>
    <property type="match status" value="1"/>
</dbReference>
<evidence type="ECO:0000256" key="1">
    <source>
        <dbReference type="ARBA" id="ARBA00004123"/>
    </source>
</evidence>
<comment type="caution">
    <text evidence="13">The sequence shown here is derived from an EMBL/GenBank/DDBJ whole genome shotgun (WGS) entry which is preliminary data.</text>
</comment>
<organism evidence="13 14">
    <name type="scientific">Myodes glareolus</name>
    <name type="common">Bank vole</name>
    <name type="synonym">Clethrionomys glareolus</name>
    <dbReference type="NCBI Taxonomy" id="447135"/>
    <lineage>
        <taxon>Eukaryota</taxon>
        <taxon>Metazoa</taxon>
        <taxon>Chordata</taxon>
        <taxon>Craniata</taxon>
        <taxon>Vertebrata</taxon>
        <taxon>Euteleostomi</taxon>
        <taxon>Mammalia</taxon>
        <taxon>Eutheria</taxon>
        <taxon>Euarchontoglires</taxon>
        <taxon>Glires</taxon>
        <taxon>Rodentia</taxon>
        <taxon>Myomorpha</taxon>
        <taxon>Muroidea</taxon>
        <taxon>Cricetidae</taxon>
        <taxon>Arvicolinae</taxon>
        <taxon>Myodes</taxon>
    </lineage>
</organism>
<dbReference type="InterPro" id="IPR009428">
    <property type="entry name" value="ICAT_dom"/>
</dbReference>
<dbReference type="AlphaFoldDB" id="A0AAW0I9F2"/>
<gene>
    <name evidence="13" type="ORF">U0070_016039</name>
</gene>
<comment type="subunit">
    <text evidence="9">Binds CTNNB1.</text>
</comment>
<evidence type="ECO:0000313" key="13">
    <source>
        <dbReference type="EMBL" id="KAK7811099.1"/>
    </source>
</evidence>
<dbReference type="GO" id="GO:0005634">
    <property type="term" value="C:nucleus"/>
    <property type="evidence" value="ECO:0007669"/>
    <property type="project" value="UniProtKB-SubCell"/>
</dbReference>
<feature type="domain" description="Beta-catenin-interacting ICAT" evidence="12">
    <location>
        <begin position="1"/>
        <end position="63"/>
    </location>
</feature>
<protein>
    <recommendedName>
        <fullName evidence="10">Beta-catenin-interacting protein 1</fullName>
    </recommendedName>
    <alternativeName>
        <fullName evidence="11">Inhibitor of beta-catenin and Tcf-4</fullName>
    </alternativeName>
</protein>
<comment type="function">
    <text evidence="8">Prevents the interaction between CTNNB1 and TCF family members, and acts as a negative regulator of the Wnt signaling pathway.</text>
</comment>
<evidence type="ECO:0000313" key="14">
    <source>
        <dbReference type="Proteomes" id="UP001488838"/>
    </source>
</evidence>
<dbReference type="Pfam" id="PF06384">
    <property type="entry name" value="ICAT"/>
    <property type="match status" value="1"/>
</dbReference>
<name>A0AAW0I9F2_MYOGA</name>
<evidence type="ECO:0000256" key="8">
    <source>
        <dbReference type="ARBA" id="ARBA00054377"/>
    </source>
</evidence>
<proteinExistence type="inferred from homology"/>
<evidence type="ECO:0000256" key="4">
    <source>
        <dbReference type="ARBA" id="ARBA00022490"/>
    </source>
</evidence>
<keyword evidence="6" id="KW-0879">Wnt signaling pathway</keyword>
<comment type="similarity">
    <text evidence="3">Belongs to the CTNNBIP1 family.</text>
</comment>
<accession>A0AAW0I9F2</accession>
<keyword evidence="4" id="KW-0963">Cytoplasm</keyword>
<dbReference type="GO" id="GO:0005829">
    <property type="term" value="C:cytosol"/>
    <property type="evidence" value="ECO:0007669"/>
    <property type="project" value="TreeGrafter"/>
</dbReference>
<evidence type="ECO:0000256" key="11">
    <source>
        <dbReference type="ARBA" id="ARBA00077963"/>
    </source>
</evidence>
<evidence type="ECO:0000256" key="9">
    <source>
        <dbReference type="ARBA" id="ARBA00061903"/>
    </source>
</evidence>
<comment type="subcellular location">
    <subcellularLocation>
        <location evidence="2">Cytoplasm</location>
    </subcellularLocation>
    <subcellularLocation>
        <location evidence="1">Nucleus</location>
    </subcellularLocation>
</comment>
<dbReference type="GO" id="GO:0090090">
    <property type="term" value="P:negative regulation of canonical Wnt signaling pathway"/>
    <property type="evidence" value="ECO:0007669"/>
    <property type="project" value="UniProtKB-ARBA"/>
</dbReference>
<evidence type="ECO:0000256" key="6">
    <source>
        <dbReference type="ARBA" id="ARBA00022687"/>
    </source>
</evidence>
<evidence type="ECO:0000259" key="12">
    <source>
        <dbReference type="Pfam" id="PF06384"/>
    </source>
</evidence>
<evidence type="ECO:0000256" key="2">
    <source>
        <dbReference type="ARBA" id="ARBA00004496"/>
    </source>
</evidence>
<dbReference type="GO" id="GO:0008285">
    <property type="term" value="P:negative regulation of cell population proliferation"/>
    <property type="evidence" value="ECO:0007669"/>
    <property type="project" value="UniProtKB-ARBA"/>
</dbReference>
<dbReference type="GO" id="GO:0008013">
    <property type="term" value="F:beta-catenin binding"/>
    <property type="evidence" value="ECO:0007669"/>
    <property type="project" value="InterPro"/>
</dbReference>
<dbReference type="GO" id="GO:0030877">
    <property type="term" value="C:beta-catenin destruction complex"/>
    <property type="evidence" value="ECO:0007669"/>
    <property type="project" value="TreeGrafter"/>
</dbReference>
<evidence type="ECO:0000256" key="5">
    <source>
        <dbReference type="ARBA" id="ARBA00022553"/>
    </source>
</evidence>
<evidence type="ECO:0000256" key="3">
    <source>
        <dbReference type="ARBA" id="ARBA00006505"/>
    </source>
</evidence>
<dbReference type="SUPFAM" id="SSF81730">
    <property type="entry name" value="beta-catenin-interacting protein ICAT"/>
    <property type="match status" value="1"/>
</dbReference>
<evidence type="ECO:0000256" key="7">
    <source>
        <dbReference type="ARBA" id="ARBA00023242"/>
    </source>
</evidence>
<dbReference type="GO" id="GO:0016055">
    <property type="term" value="P:Wnt signaling pathway"/>
    <property type="evidence" value="ECO:0007669"/>
    <property type="project" value="UniProtKB-KW"/>
</dbReference>
<keyword evidence="7" id="KW-0539">Nucleus</keyword>
<dbReference type="GO" id="GO:0000122">
    <property type="term" value="P:negative regulation of transcription by RNA polymerase II"/>
    <property type="evidence" value="ECO:0007669"/>
    <property type="project" value="UniProtKB-ARBA"/>
</dbReference>